<gene>
    <name evidence="2" type="ORF">SDJN03_25071</name>
</gene>
<dbReference type="Proteomes" id="UP000685013">
    <property type="component" value="Chromosome 16"/>
</dbReference>
<keyword evidence="3" id="KW-1185">Reference proteome</keyword>
<name>A0AAV6MAS3_9ROSI</name>
<feature type="compositionally biased region" description="Low complexity" evidence="1">
    <location>
        <begin position="32"/>
        <end position="48"/>
    </location>
</feature>
<accession>A0AAV6MAS3</accession>
<reference evidence="2 3" key="1">
    <citation type="journal article" date="2021" name="Hortic Res">
        <title>The domestication of Cucurbita argyrosperma as revealed by the genome of its wild relative.</title>
        <authorList>
            <person name="Barrera-Redondo J."/>
            <person name="Sanchez-de la Vega G."/>
            <person name="Aguirre-Liguori J.A."/>
            <person name="Castellanos-Morales G."/>
            <person name="Gutierrez-Guerrero Y.T."/>
            <person name="Aguirre-Dugua X."/>
            <person name="Aguirre-Planter E."/>
            <person name="Tenaillon M.I."/>
            <person name="Lira-Saade R."/>
            <person name="Eguiarte L.E."/>
        </authorList>
    </citation>
    <scope>NUCLEOTIDE SEQUENCE [LARGE SCALE GENOMIC DNA]</scope>
    <source>
        <strain evidence="2">JBR-2021</strain>
    </source>
</reference>
<comment type="caution">
    <text evidence="2">The sequence shown here is derived from an EMBL/GenBank/DDBJ whole genome shotgun (WGS) entry which is preliminary data.</text>
</comment>
<protein>
    <submittedName>
        <fullName evidence="2">Uncharacterized protein</fullName>
    </submittedName>
</protein>
<dbReference type="AlphaFoldDB" id="A0AAV6MAS3"/>
<feature type="non-terminal residue" evidence="2">
    <location>
        <position position="1"/>
    </location>
</feature>
<evidence type="ECO:0000313" key="2">
    <source>
        <dbReference type="EMBL" id="KAG6577497.1"/>
    </source>
</evidence>
<dbReference type="EMBL" id="JAGKQH010000016">
    <property type="protein sequence ID" value="KAG6577497.1"/>
    <property type="molecule type" value="Genomic_DNA"/>
</dbReference>
<sequence length="76" mass="7819">MEPMKAPAAESPANLKKQRAGPPKEGETTAAEELGLSDGLVSSSASDDSSFEESAMAAILYLPPSLSALLNPFPIS</sequence>
<organism evidence="2 3">
    <name type="scientific">Cucurbita argyrosperma subsp. sororia</name>
    <dbReference type="NCBI Taxonomy" id="37648"/>
    <lineage>
        <taxon>Eukaryota</taxon>
        <taxon>Viridiplantae</taxon>
        <taxon>Streptophyta</taxon>
        <taxon>Embryophyta</taxon>
        <taxon>Tracheophyta</taxon>
        <taxon>Spermatophyta</taxon>
        <taxon>Magnoliopsida</taxon>
        <taxon>eudicotyledons</taxon>
        <taxon>Gunneridae</taxon>
        <taxon>Pentapetalae</taxon>
        <taxon>rosids</taxon>
        <taxon>fabids</taxon>
        <taxon>Cucurbitales</taxon>
        <taxon>Cucurbitaceae</taxon>
        <taxon>Cucurbiteae</taxon>
        <taxon>Cucurbita</taxon>
    </lineage>
</organism>
<evidence type="ECO:0000256" key="1">
    <source>
        <dbReference type="SAM" id="MobiDB-lite"/>
    </source>
</evidence>
<evidence type="ECO:0000313" key="3">
    <source>
        <dbReference type="Proteomes" id="UP000685013"/>
    </source>
</evidence>
<feature type="region of interest" description="Disordered" evidence="1">
    <location>
        <begin position="1"/>
        <end position="48"/>
    </location>
</feature>
<proteinExistence type="predicted"/>